<comment type="caution">
    <text evidence="1">The sequence shown here is derived from an EMBL/GenBank/DDBJ whole genome shotgun (WGS) entry which is preliminary data.</text>
</comment>
<dbReference type="Proteomes" id="UP000886889">
    <property type="component" value="Unassembled WGS sequence"/>
</dbReference>
<evidence type="ECO:0000313" key="1">
    <source>
        <dbReference type="EMBL" id="HIV22997.1"/>
    </source>
</evidence>
<proteinExistence type="predicted"/>
<dbReference type="EMBL" id="DVOS01000036">
    <property type="protein sequence ID" value="HIV22997.1"/>
    <property type="molecule type" value="Genomic_DNA"/>
</dbReference>
<gene>
    <name evidence="1" type="ORF">IAC80_03560</name>
</gene>
<evidence type="ECO:0000313" key="2">
    <source>
        <dbReference type="Proteomes" id="UP000886889"/>
    </source>
</evidence>
<reference evidence="1" key="2">
    <citation type="journal article" date="2021" name="PeerJ">
        <title>Extensive microbial diversity within the chicken gut microbiome revealed by metagenomics and culture.</title>
        <authorList>
            <person name="Gilroy R."/>
            <person name="Ravi A."/>
            <person name="Getino M."/>
            <person name="Pursley I."/>
            <person name="Horton D.L."/>
            <person name="Alikhan N.F."/>
            <person name="Baker D."/>
            <person name="Gharbi K."/>
            <person name="Hall N."/>
            <person name="Watson M."/>
            <person name="Adriaenssens E.M."/>
            <person name="Foster-Nyarko E."/>
            <person name="Jarju S."/>
            <person name="Secka A."/>
            <person name="Antonio M."/>
            <person name="Oren A."/>
            <person name="Chaudhuri R.R."/>
            <person name="La Ragione R."/>
            <person name="Hildebrand F."/>
            <person name="Pallen M.J."/>
        </authorList>
    </citation>
    <scope>NUCLEOTIDE SEQUENCE</scope>
    <source>
        <strain evidence="1">ChiBcec6-7307</strain>
    </source>
</reference>
<protein>
    <submittedName>
        <fullName evidence="1">Uncharacterized protein</fullName>
    </submittedName>
</protein>
<reference evidence="1" key="1">
    <citation type="submission" date="2020-10" db="EMBL/GenBank/DDBJ databases">
        <authorList>
            <person name="Gilroy R."/>
        </authorList>
    </citation>
    <scope>NUCLEOTIDE SEQUENCE</scope>
    <source>
        <strain evidence="1">ChiBcec6-7307</strain>
    </source>
</reference>
<dbReference type="AlphaFoldDB" id="A0A9D1NZ16"/>
<sequence length="68" mass="7764">MKQDKRRDLGTFVVHVQHYENATWQGEVVWADQNRTQKFRSALELMKLMDSALETKLRGTGPGEDGTG</sequence>
<name>A0A9D1NZ16_9FIRM</name>
<accession>A0A9D1NZ16</accession>
<organism evidence="1 2">
    <name type="scientific">Candidatus Merdiplasma excrementigallinarum</name>
    <dbReference type="NCBI Taxonomy" id="2840864"/>
    <lineage>
        <taxon>Bacteria</taxon>
        <taxon>Bacillati</taxon>
        <taxon>Bacillota</taxon>
        <taxon>Clostridia</taxon>
        <taxon>Lachnospirales</taxon>
        <taxon>Lachnospiraceae</taxon>
        <taxon>Lachnospiraceae incertae sedis</taxon>
        <taxon>Candidatus Merdiplasma</taxon>
    </lineage>
</organism>